<feature type="transmembrane region" description="Helical" evidence="1">
    <location>
        <begin position="50"/>
        <end position="68"/>
    </location>
</feature>
<feature type="transmembrane region" description="Helical" evidence="1">
    <location>
        <begin position="128"/>
        <end position="148"/>
    </location>
</feature>
<reference evidence="2 3" key="1">
    <citation type="submission" date="2014-05" db="EMBL/GenBank/DDBJ databases">
        <authorList>
            <person name="Bishop-Lilly K.A."/>
            <person name="Broomall S.M."/>
            <person name="Chain P.S."/>
            <person name="Chertkov O."/>
            <person name="Coyne S.R."/>
            <person name="Daligault H.E."/>
            <person name="Davenport K.W."/>
            <person name="Erkkila T."/>
            <person name="Frey K.G."/>
            <person name="Gibbons H.S."/>
            <person name="Gu W."/>
            <person name="Jaissle J."/>
            <person name="Johnson S.L."/>
            <person name="Koroleva G.I."/>
            <person name="Ladner J.T."/>
            <person name="Lo C.-C."/>
            <person name="Minogue T.D."/>
            <person name="Munk C."/>
            <person name="Palacios G.F."/>
            <person name="Redden C.L."/>
            <person name="Rosenzweig C.N."/>
            <person name="Scholz M.B."/>
            <person name="Teshima H."/>
            <person name="Xu Y."/>
        </authorList>
    </citation>
    <scope>NUCLEOTIDE SEQUENCE [LARGE SCALE GENOMIC DNA]</scope>
    <source>
        <strain evidence="2 3">DDS 22E-1</strain>
    </source>
</reference>
<evidence type="ECO:0000256" key="1">
    <source>
        <dbReference type="SAM" id="Phobius"/>
    </source>
</evidence>
<feature type="transmembrane region" description="Helical" evidence="1">
    <location>
        <begin position="168"/>
        <end position="189"/>
    </location>
</feature>
<feature type="transmembrane region" description="Helical" evidence="1">
    <location>
        <begin position="229"/>
        <end position="247"/>
    </location>
</feature>
<dbReference type="AlphaFoldDB" id="A0AAN0RNH9"/>
<evidence type="ECO:0000313" key="2">
    <source>
        <dbReference type="EMBL" id="AIO30896.1"/>
    </source>
</evidence>
<evidence type="ECO:0000313" key="3">
    <source>
        <dbReference type="Proteomes" id="UP000029413"/>
    </source>
</evidence>
<feature type="transmembrane region" description="Helical" evidence="1">
    <location>
        <begin position="406"/>
        <end position="423"/>
    </location>
</feature>
<dbReference type="EMBL" id="CP007782">
    <property type="protein sequence ID" value="AIO30896.1"/>
    <property type="molecule type" value="Genomic_DNA"/>
</dbReference>
<feature type="transmembrane region" description="Helical" evidence="1">
    <location>
        <begin position="254"/>
        <end position="271"/>
    </location>
</feature>
<keyword evidence="1" id="KW-0472">Membrane</keyword>
<feature type="transmembrane region" description="Helical" evidence="1">
    <location>
        <begin position="365"/>
        <end position="386"/>
    </location>
</feature>
<name>A0AAN0RNH9_9BURK</name>
<keyword evidence="3" id="KW-1185">Reference proteome</keyword>
<dbReference type="KEGG" id="bcen:DM39_6247"/>
<proteinExistence type="predicted"/>
<dbReference type="Proteomes" id="UP000029413">
    <property type="component" value="Chromosome 3"/>
</dbReference>
<organism evidence="2 3">
    <name type="scientific">Burkholderia cenocepacia</name>
    <dbReference type="NCBI Taxonomy" id="95486"/>
    <lineage>
        <taxon>Bacteria</taxon>
        <taxon>Pseudomonadati</taxon>
        <taxon>Pseudomonadota</taxon>
        <taxon>Betaproteobacteria</taxon>
        <taxon>Burkholderiales</taxon>
        <taxon>Burkholderiaceae</taxon>
        <taxon>Burkholderia</taxon>
        <taxon>Burkholderia cepacia complex</taxon>
    </lineage>
</organism>
<gene>
    <name evidence="2" type="ORF">DM39_6247</name>
</gene>
<protein>
    <submittedName>
        <fullName evidence="2">Membrane protein</fullName>
    </submittedName>
</protein>
<feature type="transmembrane region" description="Helical" evidence="1">
    <location>
        <begin position="429"/>
        <end position="452"/>
    </location>
</feature>
<accession>A0AAN0RNH9</accession>
<sequence length="474" mass="51554">MELLLAVLVLLVVLIDSDAVQPVLLACAFYSVYQFWEAIASKGARPIATVFWLYHAFFLLIPGWLQVINNFYPWARVATDADMEYALCAVTLGLWSFSTAYQLRGRRVADAIVAAKSVTATRINALKIMLALGGSIPAMALIAIVGPASFLQERSALGEMIYQSDELALVYNAAKFSVFGVAIALAAYVENDRKSRSVVKRKRYLPVLSMFSLFCAAVATFVNNPLSSPRFHFLGMLLGALLVLRPLRRRSTRIILWTTAPVFLYTLFPVVKNLGEAMSQQGDFLPDIGAYLIGGVDFDGLQQLANIARMTEGLGISWGSNFLSAIFFWVPRSLWAGKATITGALAADYVGYEYSNLSAPLIGEALSGLGMLGVVVFFTALGWLAARYDARYNASLTQRRLGLDRLLVGTVAGFLFILLRGSLNAVFPQIGVSLLVVIALAPRLTGPGGALVQRFRRKTSVESVTNHAPLKGTA</sequence>
<feature type="transmembrane region" description="Helical" evidence="1">
    <location>
        <begin position="204"/>
        <end position="223"/>
    </location>
</feature>
<keyword evidence="1" id="KW-0812">Transmembrane</keyword>
<keyword evidence="1" id="KW-1133">Transmembrane helix</keyword>